<protein>
    <submittedName>
        <fullName evidence="1">Uncharacterized protein</fullName>
    </submittedName>
</protein>
<proteinExistence type="predicted"/>
<geneLocation type="plasmid" evidence="1">
    <name>pPE1B</name>
</geneLocation>
<dbReference type="AlphaFoldDB" id="Q9HFH2"/>
<sequence length="450" mass="54066">MTEIIEYKLKFTCKPYNKLLWFDNFICNEEWQIIRINDIKKIEKAYMDKNSNTYTEKNYDIALYRKNKWVTIKNNNGITIVPNKDDFKIPGLIIDKKEYIPILTIYKFDYDFHVLLTILQRCEKCVLVEKIKLAYVEAKIKFDKTDLTINGNVISYRGTNQQKFKCICNEINKMYKNEYKDIKSIMDLLDKPNIDPKFTHKSLAYRTWYNAKRENQREWPLISTIKTENSIEFPKNSGIYYYYPDKYVGLAERKDINSEKCIPKIYKTNHLNNTNSILYKYINNVPIENTVKFRNCLKKLKISKIKKLENEKYLEIDYNGKIIETYKKANVMVYMGLIIKYIEFEEKEEIKAQILNKENKRIIILNRDNEWVKSEGPRILNIPALPYNYRQIIHDYYILNRIKEGEIMDLTHIGIVNPEDDDIITFPKIDTLYTNKYLETHRLMTFKYTK</sequence>
<evidence type="ECO:0000313" key="1">
    <source>
        <dbReference type="EMBL" id="CAC08229.1"/>
    </source>
</evidence>
<dbReference type="InterPro" id="IPR035143">
    <property type="entry name" value="DUF5483"/>
</dbReference>
<reference evidence="1" key="1">
    <citation type="journal article" date="2001" name="Yeast">
        <title>Genome organization of the linear cytoplasmic element pPE1B from Pichia etchellsii.</title>
        <authorList>
            <person name="Klassen R."/>
            <person name="Tontsidou L."/>
            <person name="Larsen M."/>
            <person name="Meinhardt F."/>
        </authorList>
    </citation>
    <scope>NUCLEOTIDE SEQUENCE</scope>
    <source>
        <strain evidence="1">CBS2011</strain>
        <plasmid evidence="1">pPE1B</plasmid>
    </source>
</reference>
<dbReference type="EMBL" id="AJ278986">
    <property type="protein sequence ID" value="CAC08229.1"/>
    <property type="molecule type" value="Genomic_DNA"/>
</dbReference>
<accession>Q9HFH2</accession>
<organism evidence="1">
    <name type="scientific">Pichia etchellsii</name>
    <name type="common">Yeast</name>
    <dbReference type="NCBI Taxonomy" id="28550"/>
    <lineage>
        <taxon>Eukaryota</taxon>
        <taxon>Fungi</taxon>
        <taxon>Dikarya</taxon>
        <taxon>Ascomycota</taxon>
        <taxon>Saccharomycotina</taxon>
        <taxon>Pichiomycetes</taxon>
        <taxon>Debaryomycetaceae</taxon>
        <taxon>Schwanniomyces</taxon>
    </lineage>
</organism>
<keyword evidence="1" id="KW-0614">Plasmid</keyword>
<name>Q9HFH2_PICET</name>
<dbReference type="Pfam" id="PF17581">
    <property type="entry name" value="DUF5483"/>
    <property type="match status" value="1"/>
</dbReference>